<reference evidence="3" key="2">
    <citation type="submission" date="2020-09" db="EMBL/GenBank/DDBJ databases">
        <authorList>
            <person name="Sun Q."/>
            <person name="Ohkuma M."/>
        </authorList>
    </citation>
    <scope>NUCLEOTIDE SEQUENCE</scope>
    <source>
        <strain evidence="3">JCM 31311</strain>
    </source>
</reference>
<keyword evidence="4" id="KW-1185">Reference proteome</keyword>
<dbReference type="PANTHER" id="PTHR33678:SF1">
    <property type="entry name" value="BLL1576 PROTEIN"/>
    <property type="match status" value="1"/>
</dbReference>
<proteinExistence type="predicted"/>
<feature type="compositionally biased region" description="Gly residues" evidence="1">
    <location>
        <begin position="48"/>
        <end position="57"/>
    </location>
</feature>
<dbReference type="PANTHER" id="PTHR33678">
    <property type="entry name" value="BLL1576 PROTEIN"/>
    <property type="match status" value="1"/>
</dbReference>
<sequence>MRAECDRLAAENTDLKARLQADSSTSSLPPSTDKPWKPQSEHVKTGRPSGGQPGHGGKTLEMSTQPDTVIVLPVSGRCACGQAWGSVPVQDRLARQVHDLPETRLHVTEYQAEVKICPCCTARQQAAFPTTVPGQVQYGPRVQALTTVLNVVHFIPLARTAEIIRTLYGSAPSEGTILLNLNVASERLEFFEAQVKVALLAEPVLYADETGSKVNGKLQWLHILTCASYTLYGHHRSRGYDALVAMGVLPAYRGMLMHDAWCTYLSLPMDHALCNAHLLRELRGLHEFFQQDWAGELRGALQLVYHQRKTKTLTADGIVAFKARFDTLVTAGLVSNPAQERAAGQRGRVKQSRARNVALRCQRYKREMLRFLDDDRMPFDNNLAEQGIRMMCGKRKISGGFRSEMGGQVFCRIRSYVATVHKQGMSVWDGLVSVFAGNVLLPAFLP</sequence>
<evidence type="ECO:0000313" key="3">
    <source>
        <dbReference type="EMBL" id="GGR36164.1"/>
    </source>
</evidence>
<dbReference type="EMBL" id="BMQL01000071">
    <property type="protein sequence ID" value="GGR36164.1"/>
    <property type="molecule type" value="Genomic_DNA"/>
</dbReference>
<name>A0A918FGF0_9DEIO</name>
<feature type="compositionally biased region" description="Basic and acidic residues" evidence="1">
    <location>
        <begin position="1"/>
        <end position="19"/>
    </location>
</feature>
<dbReference type="AlphaFoldDB" id="A0A918FGF0"/>
<reference evidence="3" key="1">
    <citation type="journal article" date="2014" name="Int. J. Syst. Evol. Microbiol.">
        <title>Complete genome sequence of Corynebacterium casei LMG S-19264T (=DSM 44701T), isolated from a smear-ripened cheese.</title>
        <authorList>
            <consortium name="US DOE Joint Genome Institute (JGI-PGF)"/>
            <person name="Walter F."/>
            <person name="Albersmeier A."/>
            <person name="Kalinowski J."/>
            <person name="Ruckert C."/>
        </authorList>
    </citation>
    <scope>NUCLEOTIDE SEQUENCE</scope>
    <source>
        <strain evidence="3">JCM 31311</strain>
    </source>
</reference>
<dbReference type="RefSeq" id="WP_189093486.1">
    <property type="nucleotide sequence ID" value="NZ_BMQL01000071.1"/>
</dbReference>
<feature type="region of interest" description="Disordered" evidence="1">
    <location>
        <begin position="1"/>
        <end position="62"/>
    </location>
</feature>
<comment type="caution">
    <text evidence="3">The sequence shown here is derived from an EMBL/GenBank/DDBJ whole genome shotgun (WGS) entry which is preliminary data.</text>
</comment>
<feature type="compositionally biased region" description="Basic and acidic residues" evidence="1">
    <location>
        <begin position="34"/>
        <end position="44"/>
    </location>
</feature>
<dbReference type="Pfam" id="PF03050">
    <property type="entry name" value="DDE_Tnp_IS66"/>
    <property type="match status" value="1"/>
</dbReference>
<accession>A0A918FGF0</accession>
<feature type="domain" description="Transposase IS66 central" evidence="2">
    <location>
        <begin position="136"/>
        <end position="408"/>
    </location>
</feature>
<organism evidence="3 4">
    <name type="scientific">Deinococcus ruber</name>
    <dbReference type="NCBI Taxonomy" id="1848197"/>
    <lineage>
        <taxon>Bacteria</taxon>
        <taxon>Thermotogati</taxon>
        <taxon>Deinococcota</taxon>
        <taxon>Deinococci</taxon>
        <taxon>Deinococcales</taxon>
        <taxon>Deinococcaceae</taxon>
        <taxon>Deinococcus</taxon>
    </lineage>
</organism>
<dbReference type="InterPro" id="IPR004291">
    <property type="entry name" value="Transposase_IS66_central"/>
</dbReference>
<evidence type="ECO:0000313" key="4">
    <source>
        <dbReference type="Proteomes" id="UP000603865"/>
    </source>
</evidence>
<dbReference type="Proteomes" id="UP000603865">
    <property type="component" value="Unassembled WGS sequence"/>
</dbReference>
<dbReference type="InterPro" id="IPR052344">
    <property type="entry name" value="Transposase-related"/>
</dbReference>
<evidence type="ECO:0000259" key="2">
    <source>
        <dbReference type="Pfam" id="PF03050"/>
    </source>
</evidence>
<dbReference type="NCBIfam" id="NF033517">
    <property type="entry name" value="transpos_IS66"/>
    <property type="match status" value="1"/>
</dbReference>
<evidence type="ECO:0000256" key="1">
    <source>
        <dbReference type="SAM" id="MobiDB-lite"/>
    </source>
</evidence>
<gene>
    <name evidence="3" type="ORF">GCM10008957_52410</name>
</gene>
<feature type="compositionally biased region" description="Low complexity" evidence="1">
    <location>
        <begin position="22"/>
        <end position="33"/>
    </location>
</feature>
<protein>
    <recommendedName>
        <fullName evidence="2">Transposase IS66 central domain-containing protein</fullName>
    </recommendedName>
</protein>